<keyword evidence="5" id="KW-0560">Oxidoreductase</keyword>
<dbReference type="EC" id="1.11.1.24" evidence="2"/>
<evidence type="ECO:0000256" key="5">
    <source>
        <dbReference type="ARBA" id="ARBA00023002"/>
    </source>
</evidence>
<evidence type="ECO:0000256" key="2">
    <source>
        <dbReference type="ARBA" id="ARBA00013017"/>
    </source>
</evidence>
<evidence type="ECO:0000256" key="9">
    <source>
        <dbReference type="ARBA" id="ARBA00038489"/>
    </source>
</evidence>
<evidence type="ECO:0000313" key="13">
    <source>
        <dbReference type="EMBL" id="TXE06317.1"/>
    </source>
</evidence>
<evidence type="ECO:0000256" key="1">
    <source>
        <dbReference type="ARBA" id="ARBA00003330"/>
    </source>
</evidence>
<dbReference type="InterPro" id="IPR000866">
    <property type="entry name" value="AhpC/TSA"/>
</dbReference>
<evidence type="ECO:0000256" key="4">
    <source>
        <dbReference type="ARBA" id="ARBA00022862"/>
    </source>
</evidence>
<evidence type="ECO:0000256" key="11">
    <source>
        <dbReference type="ARBA" id="ARBA00049091"/>
    </source>
</evidence>
<dbReference type="Gene3D" id="3.40.30.10">
    <property type="entry name" value="Glutaredoxin"/>
    <property type="match status" value="1"/>
</dbReference>
<dbReference type="PANTHER" id="PTHR42801">
    <property type="entry name" value="THIOREDOXIN-DEPENDENT PEROXIDE REDUCTASE"/>
    <property type="match status" value="1"/>
</dbReference>
<dbReference type="Pfam" id="PF00578">
    <property type="entry name" value="AhpC-TSA"/>
    <property type="match status" value="1"/>
</dbReference>
<comment type="similarity">
    <text evidence="9">Belongs to the peroxiredoxin family. BCP/PrxQ subfamily.</text>
</comment>
<reference evidence="14" key="1">
    <citation type="submission" date="2019-08" db="EMBL/GenBank/DDBJ databases">
        <title>Seonamhaeicola sediminis sp. nov., isolated from marine sediment.</title>
        <authorList>
            <person name="Cao W.R."/>
        </authorList>
    </citation>
    <scope>NUCLEOTIDE SEQUENCE [LARGE SCALE GENOMIC DNA]</scope>
    <source>
        <strain evidence="14">Gy8</strain>
    </source>
</reference>
<dbReference type="GO" id="GO:0045454">
    <property type="term" value="P:cell redox homeostasis"/>
    <property type="evidence" value="ECO:0007669"/>
    <property type="project" value="TreeGrafter"/>
</dbReference>
<organism evidence="13 14">
    <name type="scientific">Seonamhaeicola algicola</name>
    <dbReference type="NCBI Taxonomy" id="1719036"/>
    <lineage>
        <taxon>Bacteria</taxon>
        <taxon>Pseudomonadati</taxon>
        <taxon>Bacteroidota</taxon>
        <taxon>Flavobacteriia</taxon>
        <taxon>Flavobacteriales</taxon>
        <taxon>Flavobacteriaceae</taxon>
    </lineage>
</organism>
<evidence type="ECO:0000259" key="12">
    <source>
        <dbReference type="PROSITE" id="PS51352"/>
    </source>
</evidence>
<comment type="catalytic activity">
    <reaction evidence="11">
        <text>a hydroperoxide + [thioredoxin]-dithiol = an alcohol + [thioredoxin]-disulfide + H2O</text>
        <dbReference type="Rhea" id="RHEA:62620"/>
        <dbReference type="Rhea" id="RHEA-COMP:10698"/>
        <dbReference type="Rhea" id="RHEA-COMP:10700"/>
        <dbReference type="ChEBI" id="CHEBI:15377"/>
        <dbReference type="ChEBI" id="CHEBI:29950"/>
        <dbReference type="ChEBI" id="CHEBI:30879"/>
        <dbReference type="ChEBI" id="CHEBI:35924"/>
        <dbReference type="ChEBI" id="CHEBI:50058"/>
        <dbReference type="EC" id="1.11.1.24"/>
    </reaction>
</comment>
<proteinExistence type="inferred from homology"/>
<keyword evidence="6" id="KW-1015">Disulfide bond</keyword>
<feature type="domain" description="Thioredoxin" evidence="12">
    <location>
        <begin position="42"/>
        <end position="212"/>
    </location>
</feature>
<dbReference type="Proteomes" id="UP000321790">
    <property type="component" value="Unassembled WGS sequence"/>
</dbReference>
<evidence type="ECO:0000256" key="3">
    <source>
        <dbReference type="ARBA" id="ARBA00022559"/>
    </source>
</evidence>
<keyword evidence="4" id="KW-0049">Antioxidant</keyword>
<comment type="function">
    <text evidence="1">Thiol-specific peroxidase that catalyzes the reduction of hydrogen peroxide and organic hydroperoxides to water and alcohols, respectively. Plays a role in cell protection against oxidative stress by detoxifying peroxides and as sensor of hydrogen peroxide-mediated signaling events.</text>
</comment>
<dbReference type="PROSITE" id="PS51352">
    <property type="entry name" value="THIOREDOXIN_2"/>
    <property type="match status" value="1"/>
</dbReference>
<evidence type="ECO:0000256" key="6">
    <source>
        <dbReference type="ARBA" id="ARBA00023157"/>
    </source>
</evidence>
<gene>
    <name evidence="13" type="ORF">FUA26_15205</name>
</gene>
<comment type="caution">
    <text evidence="13">The sequence shown here is derived from an EMBL/GenBank/DDBJ whole genome shotgun (WGS) entry which is preliminary data.</text>
</comment>
<dbReference type="GO" id="GO:0034599">
    <property type="term" value="P:cellular response to oxidative stress"/>
    <property type="evidence" value="ECO:0007669"/>
    <property type="project" value="TreeGrafter"/>
</dbReference>
<dbReference type="GO" id="GO:0008379">
    <property type="term" value="F:thioredoxin peroxidase activity"/>
    <property type="evidence" value="ECO:0007669"/>
    <property type="project" value="TreeGrafter"/>
</dbReference>
<dbReference type="RefSeq" id="WP_147138081.1">
    <property type="nucleotide sequence ID" value="NZ_VOSC01000033.1"/>
</dbReference>
<evidence type="ECO:0000256" key="7">
    <source>
        <dbReference type="ARBA" id="ARBA00023284"/>
    </source>
</evidence>
<evidence type="ECO:0000256" key="8">
    <source>
        <dbReference type="ARBA" id="ARBA00032824"/>
    </source>
</evidence>
<dbReference type="OrthoDB" id="9809746at2"/>
<dbReference type="SUPFAM" id="SSF52833">
    <property type="entry name" value="Thioredoxin-like"/>
    <property type="match status" value="1"/>
</dbReference>
<dbReference type="InterPro" id="IPR036249">
    <property type="entry name" value="Thioredoxin-like_sf"/>
</dbReference>
<dbReference type="GO" id="GO:0005737">
    <property type="term" value="C:cytoplasm"/>
    <property type="evidence" value="ECO:0007669"/>
    <property type="project" value="TreeGrafter"/>
</dbReference>
<protein>
    <recommendedName>
        <fullName evidence="2">thioredoxin-dependent peroxiredoxin</fullName>
        <ecNumber evidence="2">1.11.1.24</ecNumber>
    </recommendedName>
    <alternativeName>
        <fullName evidence="8">Thioredoxin peroxidase</fullName>
    </alternativeName>
    <alternativeName>
        <fullName evidence="10">Thioredoxin-dependent peroxiredoxin Bcp</fullName>
    </alternativeName>
</protein>
<evidence type="ECO:0000313" key="14">
    <source>
        <dbReference type="Proteomes" id="UP000321790"/>
    </source>
</evidence>
<accession>A0A5C7ADJ7</accession>
<sequence length="212" mass="23624">MLQEELNKIKQNFEANADASVIELYDNGVNNVAQSGILDQAKNVDDKAPNFKLNNALGNNVELKDYLAKGNVVLTWYRGGWCPYCNLTLRALQAELPNFKANNATLLALTPELPDKSLSTSEKHNLEFEVLSDVGNKVAKDFGIMFKLPNDVASNYKNHFSLEEFNGDDSNELPLAATYIIDTNGKITYAFLDADYRNRAEPTEITKALQTL</sequence>
<name>A0A5C7ADJ7_9FLAO</name>
<keyword evidence="7" id="KW-0676">Redox-active center</keyword>
<dbReference type="InterPro" id="IPR013766">
    <property type="entry name" value="Thioredoxin_domain"/>
</dbReference>
<dbReference type="InterPro" id="IPR050924">
    <property type="entry name" value="Peroxiredoxin_BCP/PrxQ"/>
</dbReference>
<dbReference type="AlphaFoldDB" id="A0A5C7ADJ7"/>
<keyword evidence="14" id="KW-1185">Reference proteome</keyword>
<dbReference type="PANTHER" id="PTHR42801:SF7">
    <property type="entry name" value="SLL1159 PROTEIN"/>
    <property type="match status" value="1"/>
</dbReference>
<dbReference type="CDD" id="cd02970">
    <property type="entry name" value="PRX_like2"/>
    <property type="match status" value="1"/>
</dbReference>
<evidence type="ECO:0000256" key="10">
    <source>
        <dbReference type="ARBA" id="ARBA00042639"/>
    </source>
</evidence>
<keyword evidence="3" id="KW-0575">Peroxidase</keyword>
<dbReference type="EMBL" id="VOSC01000033">
    <property type="protein sequence ID" value="TXE06317.1"/>
    <property type="molecule type" value="Genomic_DNA"/>
</dbReference>